<gene>
    <name evidence="12" type="ORF">OC846_002726</name>
</gene>
<feature type="signal peptide" evidence="10">
    <location>
        <begin position="1"/>
        <end position="18"/>
    </location>
</feature>
<evidence type="ECO:0000256" key="5">
    <source>
        <dbReference type="ARBA" id="ARBA00023002"/>
    </source>
</evidence>
<dbReference type="InterPro" id="IPR020835">
    <property type="entry name" value="Catalase_sf"/>
</dbReference>
<evidence type="ECO:0000256" key="7">
    <source>
        <dbReference type="ARBA" id="ARBA00023324"/>
    </source>
</evidence>
<dbReference type="GO" id="GO:0004096">
    <property type="term" value="F:catalase activity"/>
    <property type="evidence" value="ECO:0007669"/>
    <property type="project" value="UniProtKB-EC"/>
</dbReference>
<dbReference type="Pfam" id="PF06628">
    <property type="entry name" value="Catalase-rel"/>
    <property type="match status" value="1"/>
</dbReference>
<keyword evidence="13" id="KW-1185">Reference proteome</keyword>
<dbReference type="GO" id="GO:0042744">
    <property type="term" value="P:hydrogen peroxide catabolic process"/>
    <property type="evidence" value="ECO:0007669"/>
    <property type="project" value="UniProtKB-KW"/>
</dbReference>
<sequence length="543" mass="60660">MKFNTAFLLFAQVLAASALAPQQDQSFSVRSIQKARALLQRASQGNFDFWTGPKVQQDASSQPSSQMTYTTENGQQYFQPLGAQRVGTRGPLLLQDTHLIDNLARFVRERVPERIVHAVGIGAHGTFEITTDFAQNYSVADAFKKGTVSPITMRFSTVGGGRGSADTARDPRGVAIKIRTQKGILDWVFNNTPVFFIRDPIRFIGFIHTQKTNPTTNAPDKAAAWDYWSQYPESMLQVMRLMSDLGTPASVRHMNAWSGHTYRLVDANGNWVYTRVLLETDQGIKNFTAAEAMEAGAKNPANATLDLYQAIASGNFPSWTVSFQIMTKEEAASYKYDILDLTKDWLDVPYHEVGKITLNQNPVNYFEEIEQLHTSPSNMISGWQASADPVLQARLFSYNDAARHRLGPNYLSIPVNCPLSAVGNYQRDGFGTVNGNQGARPNYPSSQDPYQVIDRPKWVFDDDLDGATRTSYWSSQINSTIDYEQPKIFVEQTMSENDRKNLISNIVDSLGQVNDTKIIQRTLDVFGNISQELQTGVRQGLGM</sequence>
<dbReference type="EMBL" id="JAPDMZ010000057">
    <property type="protein sequence ID" value="KAK0552888.1"/>
    <property type="molecule type" value="Genomic_DNA"/>
</dbReference>
<dbReference type="SUPFAM" id="SSF56634">
    <property type="entry name" value="Heme-dependent catalase-like"/>
    <property type="match status" value="1"/>
</dbReference>
<evidence type="ECO:0000313" key="12">
    <source>
        <dbReference type="EMBL" id="KAK0552888.1"/>
    </source>
</evidence>
<reference evidence="12" key="1">
    <citation type="journal article" date="2023" name="PhytoFront">
        <title>Draft Genome Resources of Seven Strains of Tilletia horrida, Causal Agent of Kernel Smut of Rice.</title>
        <authorList>
            <person name="Khanal S."/>
            <person name="Antony Babu S."/>
            <person name="Zhou X.G."/>
        </authorList>
    </citation>
    <scope>NUCLEOTIDE SEQUENCE</scope>
    <source>
        <strain evidence="12">TX6</strain>
    </source>
</reference>
<dbReference type="PIRSF" id="PIRSF038928">
    <property type="entry name" value="Catalase_clade1-3"/>
    <property type="match status" value="1"/>
</dbReference>
<evidence type="ECO:0000259" key="11">
    <source>
        <dbReference type="SMART" id="SM01060"/>
    </source>
</evidence>
<keyword evidence="4 9" id="KW-0479">Metal-binding</keyword>
<dbReference type="Gene3D" id="2.40.180.10">
    <property type="entry name" value="Catalase core domain"/>
    <property type="match status" value="1"/>
</dbReference>
<keyword evidence="6 9" id="KW-0408">Iron</keyword>
<organism evidence="12 13">
    <name type="scientific">Tilletia horrida</name>
    <dbReference type="NCBI Taxonomy" id="155126"/>
    <lineage>
        <taxon>Eukaryota</taxon>
        <taxon>Fungi</taxon>
        <taxon>Dikarya</taxon>
        <taxon>Basidiomycota</taxon>
        <taxon>Ustilaginomycotina</taxon>
        <taxon>Exobasidiomycetes</taxon>
        <taxon>Tilletiales</taxon>
        <taxon>Tilletiaceae</taxon>
        <taxon>Tilletia</taxon>
    </lineage>
</organism>
<keyword evidence="5" id="KW-0560">Oxidoreductase</keyword>
<evidence type="ECO:0000313" key="13">
    <source>
        <dbReference type="Proteomes" id="UP001176517"/>
    </source>
</evidence>
<dbReference type="GO" id="GO:0005739">
    <property type="term" value="C:mitochondrion"/>
    <property type="evidence" value="ECO:0007669"/>
    <property type="project" value="TreeGrafter"/>
</dbReference>
<dbReference type="AlphaFoldDB" id="A0AAN6GWH2"/>
<dbReference type="Proteomes" id="UP001176517">
    <property type="component" value="Unassembled WGS sequence"/>
</dbReference>
<evidence type="ECO:0000256" key="6">
    <source>
        <dbReference type="ARBA" id="ARBA00023004"/>
    </source>
</evidence>
<feature type="chain" id="PRO_5042951412" description="Catalase core domain-containing protein" evidence="10">
    <location>
        <begin position="19"/>
        <end position="543"/>
    </location>
</feature>
<protein>
    <recommendedName>
        <fullName evidence="11">Catalase core domain-containing protein</fullName>
    </recommendedName>
</protein>
<feature type="active site" evidence="8">
    <location>
        <position position="190"/>
    </location>
</feature>
<comment type="cofactor">
    <cofactor evidence="9">
        <name>heme</name>
        <dbReference type="ChEBI" id="CHEBI:30413"/>
    </cofactor>
</comment>
<evidence type="ECO:0000256" key="10">
    <source>
        <dbReference type="SAM" id="SignalP"/>
    </source>
</evidence>
<dbReference type="GO" id="GO:0005777">
    <property type="term" value="C:peroxisome"/>
    <property type="evidence" value="ECO:0007669"/>
    <property type="project" value="TreeGrafter"/>
</dbReference>
<accession>A0AAN6GWH2</accession>
<dbReference type="InterPro" id="IPR010582">
    <property type="entry name" value="Catalase_immune_responsive"/>
</dbReference>
<evidence type="ECO:0000256" key="1">
    <source>
        <dbReference type="ARBA" id="ARBA00005329"/>
    </source>
</evidence>
<keyword evidence="7" id="KW-0376">Hydrogen peroxide</keyword>
<comment type="similarity">
    <text evidence="1">Belongs to the catalase family.</text>
</comment>
<dbReference type="PANTHER" id="PTHR11465">
    <property type="entry name" value="CATALASE"/>
    <property type="match status" value="1"/>
</dbReference>
<proteinExistence type="inferred from homology"/>
<evidence type="ECO:0000256" key="3">
    <source>
        <dbReference type="ARBA" id="ARBA00022617"/>
    </source>
</evidence>
<dbReference type="GO" id="GO:0046872">
    <property type="term" value="F:metal ion binding"/>
    <property type="evidence" value="ECO:0007669"/>
    <property type="project" value="UniProtKB-KW"/>
</dbReference>
<evidence type="ECO:0000256" key="9">
    <source>
        <dbReference type="PIRSR" id="PIRSR038928-2"/>
    </source>
</evidence>
<feature type="binding site" description="axial binding residue" evidence="9">
    <location>
        <position position="398"/>
    </location>
    <ligand>
        <name>heme</name>
        <dbReference type="ChEBI" id="CHEBI:30413"/>
    </ligand>
    <ligandPart>
        <name>Fe</name>
        <dbReference type="ChEBI" id="CHEBI:18248"/>
    </ligandPart>
</feature>
<feature type="active site" evidence="8">
    <location>
        <position position="117"/>
    </location>
</feature>
<dbReference type="GO" id="GO:0042542">
    <property type="term" value="P:response to hydrogen peroxide"/>
    <property type="evidence" value="ECO:0007669"/>
    <property type="project" value="TreeGrafter"/>
</dbReference>
<keyword evidence="2" id="KW-0575">Peroxidase</keyword>
<feature type="domain" description="Catalase core" evidence="11">
    <location>
        <begin position="70"/>
        <end position="451"/>
    </location>
</feature>
<comment type="caution">
    <text evidence="12">The sequence shown here is derived from an EMBL/GenBank/DDBJ whole genome shotgun (WGS) entry which is preliminary data.</text>
</comment>
<name>A0AAN6GWH2_9BASI</name>
<dbReference type="InterPro" id="IPR018028">
    <property type="entry name" value="Catalase"/>
</dbReference>
<dbReference type="PROSITE" id="PS51402">
    <property type="entry name" value="CATALASE_3"/>
    <property type="match status" value="1"/>
</dbReference>
<dbReference type="GO" id="GO:0020037">
    <property type="term" value="F:heme binding"/>
    <property type="evidence" value="ECO:0007669"/>
    <property type="project" value="InterPro"/>
</dbReference>
<evidence type="ECO:0000256" key="2">
    <source>
        <dbReference type="ARBA" id="ARBA00022559"/>
    </source>
</evidence>
<keyword evidence="3 9" id="KW-0349">Heme</keyword>
<dbReference type="Pfam" id="PF00199">
    <property type="entry name" value="Catalase"/>
    <property type="match status" value="1"/>
</dbReference>
<dbReference type="InterPro" id="IPR024711">
    <property type="entry name" value="Catalase_clade1/3"/>
</dbReference>
<evidence type="ECO:0000256" key="4">
    <source>
        <dbReference type="ARBA" id="ARBA00022723"/>
    </source>
</evidence>
<dbReference type="InterPro" id="IPR011614">
    <property type="entry name" value="Catalase_core"/>
</dbReference>
<dbReference type="SMART" id="SM01060">
    <property type="entry name" value="Catalase"/>
    <property type="match status" value="1"/>
</dbReference>
<evidence type="ECO:0000256" key="8">
    <source>
        <dbReference type="PIRSR" id="PIRSR038928-1"/>
    </source>
</evidence>
<dbReference type="PRINTS" id="PR00067">
    <property type="entry name" value="CATALASE"/>
</dbReference>
<dbReference type="PANTHER" id="PTHR11465:SF9">
    <property type="entry name" value="CATALASE"/>
    <property type="match status" value="1"/>
</dbReference>
<keyword evidence="10" id="KW-0732">Signal</keyword>